<dbReference type="EMBL" id="CAEZTZ010000077">
    <property type="protein sequence ID" value="CAB4586180.1"/>
    <property type="molecule type" value="Genomic_DNA"/>
</dbReference>
<evidence type="ECO:0000256" key="1">
    <source>
        <dbReference type="SAM" id="MobiDB-lite"/>
    </source>
</evidence>
<name>A0A6J6FC24_9ZZZZ</name>
<feature type="region of interest" description="Disordered" evidence="1">
    <location>
        <begin position="63"/>
        <end position="83"/>
    </location>
</feature>
<feature type="region of interest" description="Disordered" evidence="1">
    <location>
        <begin position="152"/>
        <end position="179"/>
    </location>
</feature>
<gene>
    <name evidence="2" type="ORF">UFOPK1767_00654</name>
</gene>
<feature type="region of interest" description="Disordered" evidence="1">
    <location>
        <begin position="20"/>
        <end position="42"/>
    </location>
</feature>
<proteinExistence type="predicted"/>
<accession>A0A6J6FC24</accession>
<feature type="compositionally biased region" description="Polar residues" evidence="1">
    <location>
        <begin position="162"/>
        <end position="179"/>
    </location>
</feature>
<protein>
    <submittedName>
        <fullName evidence="2">Unannotated protein</fullName>
    </submittedName>
</protein>
<evidence type="ECO:0000313" key="2">
    <source>
        <dbReference type="EMBL" id="CAB4586180.1"/>
    </source>
</evidence>
<dbReference type="AlphaFoldDB" id="A0A6J6FC24"/>
<sequence>MASPAVSVGGVFATMPTAARTRSSRSVCSGHTSASSQSLSADLVTSSGVRSIPSRCTMLGRRGGLAPQPAMSATSDTVDGPSAGCDVTERPGEFHVYVYRSGKSVKPADAPTSTRAIGPRIRSRAMRSGVHLRGSLVCVDRVFANFAMTGHKATKSPRAVSNGRSGTPATRAQVRTRTG</sequence>
<organism evidence="2">
    <name type="scientific">freshwater metagenome</name>
    <dbReference type="NCBI Taxonomy" id="449393"/>
    <lineage>
        <taxon>unclassified sequences</taxon>
        <taxon>metagenomes</taxon>
        <taxon>ecological metagenomes</taxon>
    </lineage>
</organism>
<reference evidence="2" key="1">
    <citation type="submission" date="2020-05" db="EMBL/GenBank/DDBJ databases">
        <authorList>
            <person name="Chiriac C."/>
            <person name="Salcher M."/>
            <person name="Ghai R."/>
            <person name="Kavagutti S V."/>
        </authorList>
    </citation>
    <scope>NUCLEOTIDE SEQUENCE</scope>
</reference>